<comment type="function">
    <text evidence="1 5">PPIases accelerate the folding of proteins. It catalyzes the cis-trans isomerization of proline imidic peptide bonds in oligopeptides.</text>
</comment>
<feature type="domain" description="PPIase cyclophilin-type" evidence="6">
    <location>
        <begin position="37"/>
        <end position="228"/>
    </location>
</feature>
<evidence type="ECO:0000256" key="4">
    <source>
        <dbReference type="ARBA" id="ARBA00023235"/>
    </source>
</evidence>
<dbReference type="PANTHER" id="PTHR45625:SF4">
    <property type="entry name" value="PEPTIDYLPROLYL ISOMERASE DOMAIN AND WD REPEAT-CONTAINING PROTEIN 1"/>
    <property type="match status" value="1"/>
</dbReference>
<keyword evidence="3 5" id="KW-0697">Rotamase</keyword>
<dbReference type="PROSITE" id="PS00170">
    <property type="entry name" value="CSA_PPIASE_1"/>
    <property type="match status" value="1"/>
</dbReference>
<dbReference type="EC" id="5.2.1.8" evidence="5"/>
<comment type="caution">
    <text evidence="7">The sequence shown here is derived from an EMBL/GenBank/DDBJ whole genome shotgun (WGS) entry which is preliminary data.</text>
</comment>
<dbReference type="RefSeq" id="WP_237870938.1">
    <property type="nucleotide sequence ID" value="NZ_JAKLTR010000005.1"/>
</dbReference>
<dbReference type="EMBL" id="JAKLTR010000005">
    <property type="protein sequence ID" value="MCG2614479.1"/>
    <property type="molecule type" value="Genomic_DNA"/>
</dbReference>
<proteinExistence type="inferred from homology"/>
<organism evidence="7 8">
    <name type="scientific">Terrimonas ginsenosidimutans</name>
    <dbReference type="NCBI Taxonomy" id="2908004"/>
    <lineage>
        <taxon>Bacteria</taxon>
        <taxon>Pseudomonadati</taxon>
        <taxon>Bacteroidota</taxon>
        <taxon>Chitinophagia</taxon>
        <taxon>Chitinophagales</taxon>
        <taxon>Chitinophagaceae</taxon>
        <taxon>Terrimonas</taxon>
    </lineage>
</organism>
<keyword evidence="8" id="KW-1185">Reference proteome</keyword>
<keyword evidence="4 5" id="KW-0413">Isomerase</keyword>
<feature type="chain" id="PRO_5044952377" description="Peptidyl-prolyl cis-trans isomerase" evidence="5">
    <location>
        <begin position="20"/>
        <end position="235"/>
    </location>
</feature>
<dbReference type="InterPro" id="IPR024936">
    <property type="entry name" value="Cyclophilin-type_PPIase"/>
</dbReference>
<evidence type="ECO:0000313" key="8">
    <source>
        <dbReference type="Proteomes" id="UP001165367"/>
    </source>
</evidence>
<dbReference type="InterPro" id="IPR020892">
    <property type="entry name" value="Cyclophilin-type_PPIase_CS"/>
</dbReference>
<evidence type="ECO:0000313" key="7">
    <source>
        <dbReference type="EMBL" id="MCG2614479.1"/>
    </source>
</evidence>
<dbReference type="Pfam" id="PF00160">
    <property type="entry name" value="Pro_isomerase"/>
    <property type="match status" value="1"/>
</dbReference>
<reference evidence="7" key="1">
    <citation type="submission" date="2022-01" db="EMBL/GenBank/DDBJ databases">
        <authorList>
            <person name="Jo J.-H."/>
            <person name="Im W.-T."/>
        </authorList>
    </citation>
    <scope>NUCLEOTIDE SEQUENCE</scope>
    <source>
        <strain evidence="7">NA20</strain>
    </source>
</reference>
<dbReference type="InterPro" id="IPR029000">
    <property type="entry name" value="Cyclophilin-like_dom_sf"/>
</dbReference>
<dbReference type="PANTHER" id="PTHR45625">
    <property type="entry name" value="PEPTIDYL-PROLYL CIS-TRANS ISOMERASE-RELATED"/>
    <property type="match status" value="1"/>
</dbReference>
<evidence type="ECO:0000256" key="2">
    <source>
        <dbReference type="ARBA" id="ARBA00007365"/>
    </source>
</evidence>
<dbReference type="GO" id="GO:0016853">
    <property type="term" value="F:isomerase activity"/>
    <property type="evidence" value="ECO:0007669"/>
    <property type="project" value="UniProtKB-KW"/>
</dbReference>
<name>A0ABS9KQ72_9BACT</name>
<evidence type="ECO:0000256" key="1">
    <source>
        <dbReference type="ARBA" id="ARBA00002388"/>
    </source>
</evidence>
<dbReference type="InterPro" id="IPR044666">
    <property type="entry name" value="Cyclophilin_A-like"/>
</dbReference>
<sequence length="235" mass="26415">MKRLLLCSIFLFSLLPLLAQKEVTVKKKDRKKDILLQTNYGDITLRLSDSTPLHRDNFIKLVKSHYYDSVLFHRVINRFMIQAGDGESKGAPAGKPLGNGKFPYTIPAEIRPGLFHERGVLAAARMGDDVNPRKESSGSQFYIVQGKVFTDAGLDSVETNRLKRKIPAELREIYKTVGGTPHLDQNYTVYGKVVKGLEVVDQIAVVETSKGPDKDRPVKDVVIIKAKLVKRKKIR</sequence>
<evidence type="ECO:0000256" key="3">
    <source>
        <dbReference type="ARBA" id="ARBA00023110"/>
    </source>
</evidence>
<dbReference type="SUPFAM" id="SSF50891">
    <property type="entry name" value="Cyclophilin-like"/>
    <property type="match status" value="1"/>
</dbReference>
<evidence type="ECO:0000259" key="6">
    <source>
        <dbReference type="PROSITE" id="PS50072"/>
    </source>
</evidence>
<comment type="similarity">
    <text evidence="2 5">Belongs to the cyclophilin-type PPIase family.</text>
</comment>
<keyword evidence="5" id="KW-0732">Signal</keyword>
<evidence type="ECO:0000256" key="5">
    <source>
        <dbReference type="RuleBase" id="RU363019"/>
    </source>
</evidence>
<dbReference type="CDD" id="cd00317">
    <property type="entry name" value="cyclophilin"/>
    <property type="match status" value="1"/>
</dbReference>
<dbReference type="Proteomes" id="UP001165367">
    <property type="component" value="Unassembled WGS sequence"/>
</dbReference>
<dbReference type="Gene3D" id="2.40.100.10">
    <property type="entry name" value="Cyclophilin-like"/>
    <property type="match status" value="1"/>
</dbReference>
<comment type="catalytic activity">
    <reaction evidence="5">
        <text>[protein]-peptidylproline (omega=180) = [protein]-peptidylproline (omega=0)</text>
        <dbReference type="Rhea" id="RHEA:16237"/>
        <dbReference type="Rhea" id="RHEA-COMP:10747"/>
        <dbReference type="Rhea" id="RHEA-COMP:10748"/>
        <dbReference type="ChEBI" id="CHEBI:83833"/>
        <dbReference type="ChEBI" id="CHEBI:83834"/>
        <dbReference type="EC" id="5.2.1.8"/>
    </reaction>
</comment>
<gene>
    <name evidence="7" type="ORF">LZZ85_09315</name>
</gene>
<dbReference type="PIRSF" id="PIRSF001467">
    <property type="entry name" value="Peptidylpro_ismrse"/>
    <property type="match status" value="1"/>
</dbReference>
<dbReference type="PROSITE" id="PS50072">
    <property type="entry name" value="CSA_PPIASE_2"/>
    <property type="match status" value="1"/>
</dbReference>
<dbReference type="PRINTS" id="PR00153">
    <property type="entry name" value="CSAPPISMRASE"/>
</dbReference>
<feature type="signal peptide" evidence="5">
    <location>
        <begin position="1"/>
        <end position="19"/>
    </location>
</feature>
<accession>A0ABS9KQ72</accession>
<protein>
    <recommendedName>
        <fullName evidence="5">Peptidyl-prolyl cis-trans isomerase</fullName>
        <shortName evidence="5">PPIase</shortName>
        <ecNumber evidence="5">5.2.1.8</ecNumber>
    </recommendedName>
</protein>
<dbReference type="InterPro" id="IPR002130">
    <property type="entry name" value="Cyclophilin-type_PPIase_dom"/>
</dbReference>